<dbReference type="SUPFAM" id="SSF46561">
    <property type="entry name" value="Ribosomal protein L29 (L29p)"/>
    <property type="match status" value="1"/>
</dbReference>
<dbReference type="InterPro" id="IPR001854">
    <property type="entry name" value="Ribosomal_uL29"/>
</dbReference>
<dbReference type="Proteomes" id="UP000253250">
    <property type="component" value="Unassembled WGS sequence"/>
</dbReference>
<evidence type="ECO:0000256" key="4">
    <source>
        <dbReference type="ARBA" id="ARBA00035204"/>
    </source>
</evidence>
<accession>A0A1C2FXS1</accession>
<reference evidence="6 7" key="1">
    <citation type="submission" date="2018-02" db="EMBL/GenBank/DDBJ databases">
        <title>Insights into the biology of acidophilic members of the Acidiferrobacteraceae family derived from comparative genomic analyses.</title>
        <authorList>
            <person name="Issotta F."/>
            <person name="Thyssen C."/>
            <person name="Mena C."/>
            <person name="Moya A."/>
            <person name="Bellenberg S."/>
            <person name="Sproer C."/>
            <person name="Covarrubias P.C."/>
            <person name="Sand W."/>
            <person name="Quatrini R."/>
            <person name="Vera M."/>
        </authorList>
    </citation>
    <scope>NUCLEOTIDE SEQUENCE [LARGE SCALE GENOMIC DNA]</scope>
    <source>
        <strain evidence="7">m-1</strain>
    </source>
</reference>
<evidence type="ECO:0000313" key="6">
    <source>
        <dbReference type="EMBL" id="RCN58715.1"/>
    </source>
</evidence>
<gene>
    <name evidence="5" type="primary">rpmC</name>
    <name evidence="6" type="ORF">C4900_02810</name>
</gene>
<organism evidence="6 7">
    <name type="scientific">Acidiferrobacter thiooxydans</name>
    <dbReference type="NCBI Taxonomy" id="163359"/>
    <lineage>
        <taxon>Bacteria</taxon>
        <taxon>Pseudomonadati</taxon>
        <taxon>Pseudomonadota</taxon>
        <taxon>Gammaproteobacteria</taxon>
        <taxon>Acidiferrobacterales</taxon>
        <taxon>Acidiferrobacteraceae</taxon>
        <taxon>Acidiferrobacter</taxon>
    </lineage>
</organism>
<dbReference type="Pfam" id="PF00831">
    <property type="entry name" value="Ribosomal_L29"/>
    <property type="match status" value="1"/>
</dbReference>
<dbReference type="STRING" id="163359.A9R16_04505"/>
<dbReference type="EMBL" id="PSYR01000001">
    <property type="protein sequence ID" value="RCN58715.1"/>
    <property type="molecule type" value="Genomic_DNA"/>
</dbReference>
<keyword evidence="7" id="KW-1185">Reference proteome</keyword>
<sequence length="63" mass="7319">MDLKEMRAASVEEQRKELEALRERQFALRMQSATGQIRNVSEIAKVRRDIARMLTVMQQAGSR</sequence>
<evidence type="ECO:0000256" key="3">
    <source>
        <dbReference type="ARBA" id="ARBA00023274"/>
    </source>
</evidence>
<dbReference type="PANTHER" id="PTHR10916">
    <property type="entry name" value="60S RIBOSOMAL PROTEIN L35/50S RIBOSOMAL PROTEIN L29"/>
    <property type="match status" value="1"/>
</dbReference>
<dbReference type="OrthoDB" id="9815192at2"/>
<dbReference type="GO" id="GO:0022625">
    <property type="term" value="C:cytosolic large ribosomal subunit"/>
    <property type="evidence" value="ECO:0007669"/>
    <property type="project" value="TreeGrafter"/>
</dbReference>
<evidence type="ECO:0000256" key="1">
    <source>
        <dbReference type="ARBA" id="ARBA00009254"/>
    </source>
</evidence>
<dbReference type="Gene3D" id="1.10.287.310">
    <property type="match status" value="1"/>
</dbReference>
<dbReference type="FunFam" id="1.10.287.310:FF:000001">
    <property type="entry name" value="50S ribosomal protein L29"/>
    <property type="match status" value="1"/>
</dbReference>
<dbReference type="RefSeq" id="WP_065972123.1">
    <property type="nucleotide sequence ID" value="NZ_CP080624.1"/>
</dbReference>
<dbReference type="InterPro" id="IPR036049">
    <property type="entry name" value="Ribosomal_uL29_sf"/>
</dbReference>
<dbReference type="PANTHER" id="PTHR10916:SF0">
    <property type="entry name" value="LARGE RIBOSOMAL SUBUNIT PROTEIN UL29C"/>
    <property type="match status" value="1"/>
</dbReference>
<dbReference type="NCBIfam" id="TIGR00012">
    <property type="entry name" value="L29"/>
    <property type="match status" value="1"/>
</dbReference>
<dbReference type="CDD" id="cd00427">
    <property type="entry name" value="Ribosomal_L29_HIP"/>
    <property type="match status" value="1"/>
</dbReference>
<dbReference type="AlphaFoldDB" id="A0A1C2FXS1"/>
<evidence type="ECO:0000256" key="2">
    <source>
        <dbReference type="ARBA" id="ARBA00022980"/>
    </source>
</evidence>
<dbReference type="GO" id="GO:0006412">
    <property type="term" value="P:translation"/>
    <property type="evidence" value="ECO:0007669"/>
    <property type="project" value="UniProtKB-UniRule"/>
</dbReference>
<proteinExistence type="inferred from homology"/>
<dbReference type="HAMAP" id="MF_00374">
    <property type="entry name" value="Ribosomal_uL29"/>
    <property type="match status" value="1"/>
</dbReference>
<dbReference type="GO" id="GO:0003735">
    <property type="term" value="F:structural constituent of ribosome"/>
    <property type="evidence" value="ECO:0007669"/>
    <property type="project" value="InterPro"/>
</dbReference>
<name>A0A1C2FXS1_9GAMM</name>
<keyword evidence="2 5" id="KW-0689">Ribosomal protein</keyword>
<comment type="similarity">
    <text evidence="1 5">Belongs to the universal ribosomal protein uL29 family.</text>
</comment>
<evidence type="ECO:0000256" key="5">
    <source>
        <dbReference type="HAMAP-Rule" id="MF_00374"/>
    </source>
</evidence>
<dbReference type="InterPro" id="IPR050063">
    <property type="entry name" value="Ribosomal_protein_uL29"/>
</dbReference>
<protein>
    <recommendedName>
        <fullName evidence="4 5">Large ribosomal subunit protein uL29</fullName>
    </recommendedName>
</protein>
<keyword evidence="3 5" id="KW-0687">Ribonucleoprotein</keyword>
<comment type="caution">
    <text evidence="6">The sequence shown here is derived from an EMBL/GenBank/DDBJ whole genome shotgun (WGS) entry which is preliminary data.</text>
</comment>
<evidence type="ECO:0000313" key="7">
    <source>
        <dbReference type="Proteomes" id="UP000253250"/>
    </source>
</evidence>